<evidence type="ECO:0000256" key="1">
    <source>
        <dbReference type="ARBA" id="ARBA00000798"/>
    </source>
</evidence>
<evidence type="ECO:0000256" key="7">
    <source>
        <dbReference type="SAM" id="SignalP"/>
    </source>
</evidence>
<dbReference type="SUPFAM" id="SSF56024">
    <property type="entry name" value="Phospholipase D/nuclease"/>
    <property type="match status" value="2"/>
</dbReference>
<evidence type="ECO:0000256" key="6">
    <source>
        <dbReference type="ARBA" id="ARBA00023098"/>
    </source>
</evidence>
<sequence length="423" mass="45603">MRTVVRIASAVASALALLVIPVPSAGASEPSTTAASAEAVFTNPKGTVDEQKAIVNRLLRLIDGAPAGSRIRMAMFYADDPTIPNALVAAKQRGVNVQIMFDSIQASRALYPGLVSALGTDKSAPSWVSTCPADRGCVGTRSLPGINAINHNKFYLFSSTGGASNVVVQTSANLNIGRDGNRGWNDALVLTGNDGIYQQYSGYFDDMAALRGNDNYYDTGRPPYASGNAKIHFYPRKETPGVNPYRDPSEDTMATVLDHVECFGNTNVGTSDNHRTIIRVNQHIFSRPYLADKLVALDKAGCYVEVVANLDPDNAIAVESLKILLARTTSGYNGVLVRFYCEADSLWTHSKYLMIEGKYYGVADRKYLFTGSHNWSTNSLRQSDETVLQLADDDAVFAAYLANFRAARDSATHQPANGGSASC</sequence>
<dbReference type="GO" id="GO:0016042">
    <property type="term" value="P:lipid catabolic process"/>
    <property type="evidence" value="ECO:0007669"/>
    <property type="project" value="UniProtKB-KW"/>
</dbReference>
<dbReference type="RefSeq" id="WP_253778626.1">
    <property type="nucleotide sequence ID" value="NZ_JAMTCK010000019.1"/>
</dbReference>
<comment type="caution">
    <text evidence="9">The sequence shown here is derived from an EMBL/GenBank/DDBJ whole genome shotgun (WGS) entry which is preliminary data.</text>
</comment>
<keyword evidence="10" id="KW-1185">Reference proteome</keyword>
<protein>
    <recommendedName>
        <fullName evidence="3">phospholipase D</fullName>
        <ecNumber evidence="3">3.1.4.4</ecNumber>
    </recommendedName>
</protein>
<feature type="signal peptide" evidence="7">
    <location>
        <begin position="1"/>
        <end position="27"/>
    </location>
</feature>
<name>A0AAE3KJH1_9PSEU</name>
<comment type="similarity">
    <text evidence="2">Belongs to the phospholipase D family.</text>
</comment>
<evidence type="ECO:0000256" key="2">
    <source>
        <dbReference type="ARBA" id="ARBA00008664"/>
    </source>
</evidence>
<dbReference type="PANTHER" id="PTHR43856:SF1">
    <property type="entry name" value="MITOCHONDRIAL CARDIOLIPIN HYDROLASE"/>
    <property type="match status" value="1"/>
</dbReference>
<evidence type="ECO:0000313" key="9">
    <source>
        <dbReference type="EMBL" id="MCP2169625.1"/>
    </source>
</evidence>
<keyword evidence="7" id="KW-0732">Signal</keyword>
<dbReference type="GO" id="GO:0016891">
    <property type="term" value="F:RNA endonuclease activity producing 5'-phosphomonoesters, hydrolytic mechanism"/>
    <property type="evidence" value="ECO:0007669"/>
    <property type="project" value="TreeGrafter"/>
</dbReference>
<accession>A0AAE3KJH1</accession>
<keyword evidence="5" id="KW-0442">Lipid degradation</keyword>
<proteinExistence type="inferred from homology"/>
<dbReference type="PANTHER" id="PTHR43856">
    <property type="entry name" value="CARDIOLIPIN HYDROLASE"/>
    <property type="match status" value="1"/>
</dbReference>
<evidence type="ECO:0000256" key="5">
    <source>
        <dbReference type="ARBA" id="ARBA00022963"/>
    </source>
</evidence>
<keyword evidence="6" id="KW-0443">Lipid metabolism</keyword>
<feature type="domain" description="Phospholipase D-like" evidence="8">
    <location>
        <begin position="278"/>
        <end position="404"/>
    </location>
</feature>
<dbReference type="EMBL" id="JAMTCK010000019">
    <property type="protein sequence ID" value="MCP2169625.1"/>
    <property type="molecule type" value="Genomic_DNA"/>
</dbReference>
<evidence type="ECO:0000256" key="4">
    <source>
        <dbReference type="ARBA" id="ARBA00022801"/>
    </source>
</evidence>
<dbReference type="EC" id="3.1.4.4" evidence="3"/>
<dbReference type="GO" id="GO:0004630">
    <property type="term" value="F:phospholipase D activity"/>
    <property type="evidence" value="ECO:0007669"/>
    <property type="project" value="UniProtKB-EC"/>
</dbReference>
<dbReference type="Gene3D" id="3.30.870.10">
    <property type="entry name" value="Endonuclease Chain A"/>
    <property type="match status" value="2"/>
</dbReference>
<dbReference type="AlphaFoldDB" id="A0AAE3KJH1"/>
<keyword evidence="4" id="KW-0378">Hydrolase</keyword>
<dbReference type="Pfam" id="PF13091">
    <property type="entry name" value="PLDc_2"/>
    <property type="match status" value="2"/>
</dbReference>
<feature type="domain" description="Phospholipase D-like" evidence="8">
    <location>
        <begin position="62"/>
        <end position="207"/>
    </location>
</feature>
<comment type="catalytic activity">
    <reaction evidence="1">
        <text>a 1,2-diacyl-sn-glycero-3-phosphocholine + H2O = a 1,2-diacyl-sn-glycero-3-phosphate + choline + H(+)</text>
        <dbReference type="Rhea" id="RHEA:14445"/>
        <dbReference type="ChEBI" id="CHEBI:15354"/>
        <dbReference type="ChEBI" id="CHEBI:15377"/>
        <dbReference type="ChEBI" id="CHEBI:15378"/>
        <dbReference type="ChEBI" id="CHEBI:57643"/>
        <dbReference type="ChEBI" id="CHEBI:58608"/>
        <dbReference type="EC" id="3.1.4.4"/>
    </reaction>
</comment>
<organism evidence="9 10">
    <name type="scientific">Goodfellowiella coeruleoviolacea</name>
    <dbReference type="NCBI Taxonomy" id="334858"/>
    <lineage>
        <taxon>Bacteria</taxon>
        <taxon>Bacillati</taxon>
        <taxon>Actinomycetota</taxon>
        <taxon>Actinomycetes</taxon>
        <taxon>Pseudonocardiales</taxon>
        <taxon>Pseudonocardiaceae</taxon>
        <taxon>Goodfellowiella</taxon>
    </lineage>
</organism>
<reference evidence="9" key="1">
    <citation type="submission" date="2022-06" db="EMBL/GenBank/DDBJ databases">
        <title>Genomic Encyclopedia of Archaeal and Bacterial Type Strains, Phase II (KMG-II): from individual species to whole genera.</title>
        <authorList>
            <person name="Goeker M."/>
        </authorList>
    </citation>
    <scope>NUCLEOTIDE SEQUENCE</scope>
    <source>
        <strain evidence="9">DSM 43935</strain>
    </source>
</reference>
<evidence type="ECO:0000259" key="8">
    <source>
        <dbReference type="Pfam" id="PF13091"/>
    </source>
</evidence>
<dbReference type="Proteomes" id="UP001206128">
    <property type="component" value="Unassembled WGS sequence"/>
</dbReference>
<feature type="chain" id="PRO_5042146804" description="phospholipase D" evidence="7">
    <location>
        <begin position="28"/>
        <end position="423"/>
    </location>
</feature>
<evidence type="ECO:0000256" key="3">
    <source>
        <dbReference type="ARBA" id="ARBA00012027"/>
    </source>
</evidence>
<dbReference type="InterPro" id="IPR025202">
    <property type="entry name" value="PLD-like_dom"/>
</dbReference>
<gene>
    <name evidence="9" type="ORF">LX83_006511</name>
</gene>
<evidence type="ECO:0000313" key="10">
    <source>
        <dbReference type="Proteomes" id="UP001206128"/>
    </source>
</evidence>
<dbReference type="InterPro" id="IPR051406">
    <property type="entry name" value="PLD_domain"/>
</dbReference>